<evidence type="ECO:0000259" key="13">
    <source>
        <dbReference type="Pfam" id="PF00593"/>
    </source>
</evidence>
<keyword evidence="2 11" id="KW-0813">Transport</keyword>
<dbReference type="PROSITE" id="PS52016">
    <property type="entry name" value="TONB_DEPENDENT_REC_3"/>
    <property type="match status" value="1"/>
</dbReference>
<organism evidence="15 16">
    <name type="scientific">Caulobacter segnis</name>
    <dbReference type="NCBI Taxonomy" id="88688"/>
    <lineage>
        <taxon>Bacteria</taxon>
        <taxon>Pseudomonadati</taxon>
        <taxon>Pseudomonadota</taxon>
        <taxon>Alphaproteobacteria</taxon>
        <taxon>Caulobacterales</taxon>
        <taxon>Caulobacteraceae</taxon>
        <taxon>Caulobacter</taxon>
    </lineage>
</organism>
<dbReference type="GO" id="GO:0006826">
    <property type="term" value="P:iron ion transport"/>
    <property type="evidence" value="ECO:0007669"/>
    <property type="project" value="UniProtKB-KW"/>
</dbReference>
<dbReference type="Gene3D" id="2.40.170.20">
    <property type="entry name" value="TonB-dependent receptor, beta-barrel domain"/>
    <property type="match status" value="1"/>
</dbReference>
<evidence type="ECO:0000256" key="8">
    <source>
        <dbReference type="ARBA" id="ARBA00023077"/>
    </source>
</evidence>
<keyword evidence="9 11" id="KW-0472">Membrane</keyword>
<dbReference type="Pfam" id="PF07715">
    <property type="entry name" value="Plug"/>
    <property type="match status" value="1"/>
</dbReference>
<keyword evidence="3 11" id="KW-1134">Transmembrane beta strand</keyword>
<keyword evidence="7" id="KW-0406">Ion transport</keyword>
<dbReference type="PANTHER" id="PTHR32552">
    <property type="entry name" value="FERRICHROME IRON RECEPTOR-RELATED"/>
    <property type="match status" value="1"/>
</dbReference>
<dbReference type="InterPro" id="IPR000531">
    <property type="entry name" value="Beta-barrel_TonB"/>
</dbReference>
<dbReference type="RefSeq" id="WP_304283343.1">
    <property type="nucleotide sequence ID" value="NZ_QFQZ01000145.1"/>
</dbReference>
<comment type="similarity">
    <text evidence="11 12">Belongs to the TonB-dependent receptor family.</text>
</comment>
<evidence type="ECO:0000256" key="4">
    <source>
        <dbReference type="ARBA" id="ARBA00022496"/>
    </source>
</evidence>
<keyword evidence="4" id="KW-0410">Iron transport</keyword>
<evidence type="ECO:0000256" key="12">
    <source>
        <dbReference type="RuleBase" id="RU003357"/>
    </source>
</evidence>
<evidence type="ECO:0000256" key="1">
    <source>
        <dbReference type="ARBA" id="ARBA00004571"/>
    </source>
</evidence>
<accession>A0A2W5UR33</accession>
<dbReference type="Pfam" id="PF00593">
    <property type="entry name" value="TonB_dep_Rec_b-barrel"/>
    <property type="match status" value="1"/>
</dbReference>
<reference evidence="15 16" key="1">
    <citation type="submission" date="2017-08" db="EMBL/GenBank/DDBJ databases">
        <title>Infants hospitalized years apart are colonized by the same room-sourced microbial strains.</title>
        <authorList>
            <person name="Brooks B."/>
            <person name="Olm M.R."/>
            <person name="Firek B.A."/>
            <person name="Baker R."/>
            <person name="Thomas B.C."/>
            <person name="Morowitz M.J."/>
            <person name="Banfield J.F."/>
        </authorList>
    </citation>
    <scope>NUCLEOTIDE SEQUENCE [LARGE SCALE GENOMIC DNA]</scope>
    <source>
        <strain evidence="15">S2_003_000_R2_4</strain>
    </source>
</reference>
<gene>
    <name evidence="15" type="ORF">DI526_22800</name>
</gene>
<dbReference type="AlphaFoldDB" id="A0A2W5UR33"/>
<dbReference type="GO" id="GO:0009279">
    <property type="term" value="C:cell outer membrane"/>
    <property type="evidence" value="ECO:0007669"/>
    <property type="project" value="UniProtKB-SubCell"/>
</dbReference>
<evidence type="ECO:0000256" key="11">
    <source>
        <dbReference type="PROSITE-ProRule" id="PRU01360"/>
    </source>
</evidence>
<dbReference type="SUPFAM" id="SSF56935">
    <property type="entry name" value="Porins"/>
    <property type="match status" value="1"/>
</dbReference>
<name>A0A2W5UR33_9CAUL</name>
<dbReference type="InterPro" id="IPR039426">
    <property type="entry name" value="TonB-dep_rcpt-like"/>
</dbReference>
<comment type="subcellular location">
    <subcellularLocation>
        <location evidence="1 11">Cell outer membrane</location>
        <topology evidence="1 11">Multi-pass membrane protein</topology>
    </subcellularLocation>
</comment>
<evidence type="ECO:0000256" key="3">
    <source>
        <dbReference type="ARBA" id="ARBA00022452"/>
    </source>
</evidence>
<keyword evidence="10 11" id="KW-0998">Cell outer membrane</keyword>
<sequence length="809" mass="87019">MGRACAAAAEDYSSRRGAARRAAMMGGVGIAALGALLTAGAAYAQAAGDVGEVVVTARRRAEQLRDVPAAVTAITEADRQGLVLDRMEDYLRQIQGVTLVTSGPEYLNDISIRGQGSGRVGFTETATGLYRDGLYNSGGGFGGRSLTRMDLFDNARVEVLRGPQGALFGRNAVGGAVNVISNAPRPEYGGTATVRRSDPNRTDLEAIVNLPLGDKLAARLGGFISDQHDGFIVNTTTGEFTDTQDSKGVRLTLEARPSTKVTLGAMGEYYDSSAPGFTGLARSPTLDAGPDIRANQNRQGRTDIKEKGFSLRADVDLGWADMALRASHRERDGARGNEDDDHFVGLSLSDVAPGAAVSYPDYSRAQFEDYRRDVAQVTFASKKGGRVSWLFGAEYLNSKDHVVTEPLDCLAYTGAALAATPGCFVGTAAVGAATTFSAAARQAGRGTMNHDTFNEKVDSVSLFGAIEAKLAERWLLGLELRGQHDSRDYDFERWSEDPLVYFGSGTAPTGLLAPIGGSGAATVQFCPPTLTSPACAAGNETATVRTGFGNTFYTPTVSLRWNLADEQNLYWRFATAYRSGGFNTNLPPSVTRTLLPQILRYDAEYAYNYETGWKGRLFGFNAEAAVYYTWTNQVQVVTAPSAGATGFILSNAGDAHVYGFEAEARRIFRVGPGRLVTRVSYSTSDGAFEKGASLISQGVTVDLKGKHVPRLRDNQITANLLYTQPIGRLRGFIGGSAQYAHGGYETPENSRAYAGYTLYDARIGVEGRNWRFSVTGRNLTDERYVLNVVGTAEFWNQPRIYGAELTLRY</sequence>
<proteinExistence type="inferred from homology"/>
<evidence type="ECO:0000259" key="14">
    <source>
        <dbReference type="Pfam" id="PF07715"/>
    </source>
</evidence>
<evidence type="ECO:0000256" key="5">
    <source>
        <dbReference type="ARBA" id="ARBA00022692"/>
    </source>
</evidence>
<dbReference type="InterPro" id="IPR036942">
    <property type="entry name" value="Beta-barrel_TonB_sf"/>
</dbReference>
<evidence type="ECO:0000313" key="16">
    <source>
        <dbReference type="Proteomes" id="UP000249393"/>
    </source>
</evidence>
<evidence type="ECO:0000256" key="2">
    <source>
        <dbReference type="ARBA" id="ARBA00022448"/>
    </source>
</evidence>
<comment type="caution">
    <text evidence="15">The sequence shown here is derived from an EMBL/GenBank/DDBJ whole genome shotgun (WGS) entry which is preliminary data.</text>
</comment>
<dbReference type="PANTHER" id="PTHR32552:SF81">
    <property type="entry name" value="TONB-DEPENDENT OUTER MEMBRANE RECEPTOR"/>
    <property type="match status" value="1"/>
</dbReference>
<keyword evidence="6" id="KW-0408">Iron</keyword>
<evidence type="ECO:0008006" key="17">
    <source>
        <dbReference type="Google" id="ProtNLM"/>
    </source>
</evidence>
<evidence type="ECO:0000256" key="9">
    <source>
        <dbReference type="ARBA" id="ARBA00023136"/>
    </source>
</evidence>
<dbReference type="EMBL" id="QFQZ01000145">
    <property type="protein sequence ID" value="PZR30309.1"/>
    <property type="molecule type" value="Genomic_DNA"/>
</dbReference>
<feature type="domain" description="TonB-dependent receptor-like beta-barrel" evidence="13">
    <location>
        <begin position="442"/>
        <end position="779"/>
    </location>
</feature>
<keyword evidence="8 12" id="KW-0798">TonB box</keyword>
<evidence type="ECO:0000256" key="6">
    <source>
        <dbReference type="ARBA" id="ARBA00023004"/>
    </source>
</evidence>
<evidence type="ECO:0000256" key="10">
    <source>
        <dbReference type="ARBA" id="ARBA00023237"/>
    </source>
</evidence>
<evidence type="ECO:0000256" key="7">
    <source>
        <dbReference type="ARBA" id="ARBA00023065"/>
    </source>
</evidence>
<evidence type="ECO:0000313" key="15">
    <source>
        <dbReference type="EMBL" id="PZR30309.1"/>
    </source>
</evidence>
<feature type="domain" description="TonB-dependent receptor plug" evidence="14">
    <location>
        <begin position="64"/>
        <end position="176"/>
    </location>
</feature>
<protein>
    <recommendedName>
        <fullName evidence="17">TonB-dependent receptor</fullName>
    </recommendedName>
</protein>
<dbReference type="InterPro" id="IPR012910">
    <property type="entry name" value="Plug_dom"/>
</dbReference>
<keyword evidence="5 11" id="KW-0812">Transmembrane</keyword>
<dbReference type="Proteomes" id="UP000249393">
    <property type="component" value="Unassembled WGS sequence"/>
</dbReference>